<accession>A0A238XLU3</accession>
<reference evidence="1 2" key="1">
    <citation type="submission" date="2017-06" db="EMBL/GenBank/DDBJ databases">
        <authorList>
            <person name="Kim H.J."/>
            <person name="Triplett B.A."/>
        </authorList>
    </citation>
    <scope>NUCLEOTIDE SEQUENCE [LARGE SCALE GENOMIC DNA]</scope>
    <source>
        <strain evidence="1 2">DSM 13116</strain>
    </source>
</reference>
<evidence type="ECO:0000313" key="2">
    <source>
        <dbReference type="Proteomes" id="UP000198324"/>
    </source>
</evidence>
<keyword evidence="2" id="KW-1185">Reference proteome</keyword>
<sequence length="71" mass="8240">MSQYRLNQQGEQVLVRQCEHPQETCLQCHFWADCILLAIFKGKHADKRAKAFLKKRNPNGQLARMRAGRTA</sequence>
<protein>
    <submittedName>
        <fullName evidence="1">Uncharacterized protein</fullName>
    </submittedName>
</protein>
<dbReference type="AlphaFoldDB" id="A0A238XLU3"/>
<dbReference type="EMBL" id="FZOC01000001">
    <property type="protein sequence ID" value="SNR59433.1"/>
    <property type="molecule type" value="Genomic_DNA"/>
</dbReference>
<evidence type="ECO:0000313" key="1">
    <source>
        <dbReference type="EMBL" id="SNR59433.1"/>
    </source>
</evidence>
<proteinExistence type="predicted"/>
<organism evidence="1 2">
    <name type="scientific">Humidesulfovibrio mexicanus</name>
    <dbReference type="NCBI Taxonomy" id="147047"/>
    <lineage>
        <taxon>Bacteria</taxon>
        <taxon>Pseudomonadati</taxon>
        <taxon>Thermodesulfobacteriota</taxon>
        <taxon>Desulfovibrionia</taxon>
        <taxon>Desulfovibrionales</taxon>
        <taxon>Desulfovibrionaceae</taxon>
        <taxon>Humidesulfovibrio</taxon>
    </lineage>
</organism>
<name>A0A238XLU3_9BACT</name>
<gene>
    <name evidence="1" type="ORF">SAMN04488503_0227</name>
</gene>
<dbReference type="RefSeq" id="WP_089270870.1">
    <property type="nucleotide sequence ID" value="NZ_FZOC01000001.1"/>
</dbReference>
<dbReference type="Proteomes" id="UP000198324">
    <property type="component" value="Unassembled WGS sequence"/>
</dbReference>